<feature type="transmembrane region" description="Helical" evidence="8">
    <location>
        <begin position="127"/>
        <end position="144"/>
    </location>
</feature>
<dbReference type="GO" id="GO:0042910">
    <property type="term" value="F:xenobiotic transmembrane transporter activity"/>
    <property type="evidence" value="ECO:0007669"/>
    <property type="project" value="InterPro"/>
</dbReference>
<dbReference type="InterPro" id="IPR005829">
    <property type="entry name" value="Sugar_transporter_CS"/>
</dbReference>
<dbReference type="GO" id="GO:1990961">
    <property type="term" value="P:xenobiotic detoxification by transmembrane export across the plasma membrane"/>
    <property type="evidence" value="ECO:0007669"/>
    <property type="project" value="InterPro"/>
</dbReference>
<feature type="transmembrane region" description="Helical" evidence="8">
    <location>
        <begin position="187"/>
        <end position="205"/>
    </location>
</feature>
<accession>A0A1M6XP94</accession>
<dbReference type="Proteomes" id="UP000183208">
    <property type="component" value="Unassembled WGS sequence"/>
</dbReference>
<feature type="transmembrane region" description="Helical" evidence="8">
    <location>
        <begin position="300"/>
        <end position="318"/>
    </location>
</feature>
<sequence length="420" mass="42596">MILAVAAFGDRPSLVERDDVVTDAIATAPKATPFLLAGLVALGEFAVTAYIPAITIIADGLGVRTEIVQTTVSLGLVTGALAGLVVGAIADSMGRRQLLFPALGLYIVGSIFAAAAPSIAWLFIGRVFQAVGACAGIILSRAIARDLHSGSQLTRLLSAVTLVFSLAPAVAPLFGGLLAAWLGWRAIFAFAASYGCVVFAGMLLLPETKKTPAAPVNVKAVFATYKNILTSRSFVVPNLVAAALIASMFAFLVSVAPIFVKGLQLSPALVGCFPAVAVCGTILGASLARGTATRVQPATIVRVGSLIALASSVAMAWIPISAPYLLGTITFFCLGCGLALPVTVSMAMTDFGDRAGAASALLGAIQSIGGTIGASMVALIGGSVYRATPAAMIMGSVVALTLSLSLRVVVAASKYAREPA</sequence>
<evidence type="ECO:0000313" key="10">
    <source>
        <dbReference type="EMBL" id="SED00607.1"/>
    </source>
</evidence>
<feature type="transmembrane region" description="Helical" evidence="8">
    <location>
        <begin position="70"/>
        <end position="90"/>
    </location>
</feature>
<comment type="similarity">
    <text evidence="2 8">Belongs to the major facilitator superfamily. Bcr/CmlA family.</text>
</comment>
<keyword evidence="8" id="KW-0997">Cell inner membrane</keyword>
<evidence type="ECO:0000256" key="4">
    <source>
        <dbReference type="ARBA" id="ARBA00022475"/>
    </source>
</evidence>
<keyword evidence="5 8" id="KW-0812">Transmembrane</keyword>
<dbReference type="InterPro" id="IPR011701">
    <property type="entry name" value="MFS"/>
</dbReference>
<dbReference type="PROSITE" id="PS00216">
    <property type="entry name" value="SUGAR_TRANSPORT_1"/>
    <property type="match status" value="1"/>
</dbReference>
<feature type="transmembrane region" description="Helical" evidence="8">
    <location>
        <begin position="265"/>
        <end position="288"/>
    </location>
</feature>
<keyword evidence="3 8" id="KW-0813">Transport</keyword>
<dbReference type="PROSITE" id="PS50850">
    <property type="entry name" value="MFS"/>
    <property type="match status" value="1"/>
</dbReference>
<evidence type="ECO:0000256" key="2">
    <source>
        <dbReference type="ARBA" id="ARBA00006236"/>
    </source>
</evidence>
<feature type="transmembrane region" description="Helical" evidence="8">
    <location>
        <begin position="235"/>
        <end position="259"/>
    </location>
</feature>
<evidence type="ECO:0000256" key="3">
    <source>
        <dbReference type="ARBA" id="ARBA00022448"/>
    </source>
</evidence>
<evidence type="ECO:0000256" key="5">
    <source>
        <dbReference type="ARBA" id="ARBA00022692"/>
    </source>
</evidence>
<proteinExistence type="inferred from homology"/>
<feature type="transmembrane region" description="Helical" evidence="8">
    <location>
        <begin position="360"/>
        <end position="385"/>
    </location>
</feature>
<name>A0A1M6XP94_9BRAD</name>
<dbReference type="SUPFAM" id="SSF103473">
    <property type="entry name" value="MFS general substrate transporter"/>
    <property type="match status" value="1"/>
</dbReference>
<protein>
    <recommendedName>
        <fullName evidence="8">Bcr/CflA family efflux transporter</fullName>
    </recommendedName>
</protein>
<evidence type="ECO:0000256" key="6">
    <source>
        <dbReference type="ARBA" id="ARBA00022989"/>
    </source>
</evidence>
<dbReference type="GO" id="GO:0005886">
    <property type="term" value="C:plasma membrane"/>
    <property type="evidence" value="ECO:0007669"/>
    <property type="project" value="UniProtKB-SubCell"/>
</dbReference>
<feature type="transmembrane region" description="Helical" evidence="8">
    <location>
        <begin position="34"/>
        <end position="58"/>
    </location>
</feature>
<evidence type="ECO:0000256" key="8">
    <source>
        <dbReference type="RuleBase" id="RU365088"/>
    </source>
</evidence>
<feature type="domain" description="Major facilitator superfamily (MFS) profile" evidence="9">
    <location>
        <begin position="30"/>
        <end position="407"/>
    </location>
</feature>
<evidence type="ECO:0000313" key="11">
    <source>
        <dbReference type="Proteomes" id="UP000183208"/>
    </source>
</evidence>
<dbReference type="AlphaFoldDB" id="A0A1M6XP94"/>
<dbReference type="NCBIfam" id="TIGR00710">
    <property type="entry name" value="efflux_Bcr_CflA"/>
    <property type="match status" value="1"/>
</dbReference>
<evidence type="ECO:0000256" key="7">
    <source>
        <dbReference type="ARBA" id="ARBA00023136"/>
    </source>
</evidence>
<comment type="subcellular location">
    <subcellularLocation>
        <location evidence="8">Cell inner membrane</location>
        <topology evidence="8">Multi-pass membrane protein</topology>
    </subcellularLocation>
    <subcellularLocation>
        <location evidence="1">Cell membrane</location>
        <topology evidence="1">Multi-pass membrane protein</topology>
    </subcellularLocation>
</comment>
<dbReference type="InterPro" id="IPR036259">
    <property type="entry name" value="MFS_trans_sf"/>
</dbReference>
<dbReference type="Gene3D" id="1.20.1720.10">
    <property type="entry name" value="Multidrug resistance protein D"/>
    <property type="match status" value="1"/>
</dbReference>
<reference evidence="10 11" key="1">
    <citation type="submission" date="2016-10" db="EMBL/GenBank/DDBJ databases">
        <authorList>
            <person name="de Groot N.N."/>
        </authorList>
    </citation>
    <scope>NUCLEOTIDE SEQUENCE [LARGE SCALE GENOMIC DNA]</scope>
    <source>
        <strain evidence="10 11">GAS522</strain>
    </source>
</reference>
<dbReference type="EMBL" id="FNTI01000001">
    <property type="protein sequence ID" value="SED00607.1"/>
    <property type="molecule type" value="Genomic_DNA"/>
</dbReference>
<feature type="transmembrane region" description="Helical" evidence="8">
    <location>
        <begin position="391"/>
        <end position="410"/>
    </location>
</feature>
<feature type="transmembrane region" description="Helical" evidence="8">
    <location>
        <begin position="324"/>
        <end position="348"/>
    </location>
</feature>
<dbReference type="Pfam" id="PF07690">
    <property type="entry name" value="MFS_1"/>
    <property type="match status" value="1"/>
</dbReference>
<keyword evidence="7 8" id="KW-0472">Membrane</keyword>
<evidence type="ECO:0000256" key="1">
    <source>
        <dbReference type="ARBA" id="ARBA00004651"/>
    </source>
</evidence>
<dbReference type="InterPro" id="IPR050189">
    <property type="entry name" value="MFS_Efflux_Transporters"/>
</dbReference>
<dbReference type="InterPro" id="IPR004812">
    <property type="entry name" value="Efflux_drug-R_Bcr/CmlA"/>
</dbReference>
<gene>
    <name evidence="10" type="ORF">SAMN05444171_2830</name>
</gene>
<feature type="transmembrane region" description="Helical" evidence="8">
    <location>
        <begin position="156"/>
        <end position="181"/>
    </location>
</feature>
<keyword evidence="6 8" id="KW-1133">Transmembrane helix</keyword>
<dbReference type="PANTHER" id="PTHR43124:SF3">
    <property type="entry name" value="CHLORAMPHENICOL EFFLUX PUMP RV0191"/>
    <property type="match status" value="1"/>
</dbReference>
<organism evidence="10 11">
    <name type="scientific">Bradyrhizobium lablabi</name>
    <dbReference type="NCBI Taxonomy" id="722472"/>
    <lineage>
        <taxon>Bacteria</taxon>
        <taxon>Pseudomonadati</taxon>
        <taxon>Pseudomonadota</taxon>
        <taxon>Alphaproteobacteria</taxon>
        <taxon>Hyphomicrobiales</taxon>
        <taxon>Nitrobacteraceae</taxon>
        <taxon>Bradyrhizobium</taxon>
    </lineage>
</organism>
<dbReference type="InterPro" id="IPR020846">
    <property type="entry name" value="MFS_dom"/>
</dbReference>
<keyword evidence="4" id="KW-1003">Cell membrane</keyword>
<evidence type="ECO:0000259" key="9">
    <source>
        <dbReference type="PROSITE" id="PS50850"/>
    </source>
</evidence>
<dbReference type="PANTHER" id="PTHR43124">
    <property type="entry name" value="PURINE EFFLUX PUMP PBUE"/>
    <property type="match status" value="1"/>
</dbReference>
<feature type="transmembrane region" description="Helical" evidence="8">
    <location>
        <begin position="102"/>
        <end position="121"/>
    </location>
</feature>